<dbReference type="InterPro" id="IPR025734">
    <property type="entry name" value="EspG"/>
</dbReference>
<dbReference type="RefSeq" id="WP_185064254.1">
    <property type="nucleotide sequence ID" value="NZ_BAABJP010000007.1"/>
</dbReference>
<comment type="similarity">
    <text evidence="2">Belongs to the EspG family.</text>
</comment>
<name>A0ABP9PTH0_9PSEU</name>
<dbReference type="Proteomes" id="UP001428817">
    <property type="component" value="Unassembled WGS sequence"/>
</dbReference>
<proteinExistence type="inferred from homology"/>
<evidence type="ECO:0000313" key="6">
    <source>
        <dbReference type="Proteomes" id="UP001428817"/>
    </source>
</evidence>
<organism evidence="5 6">
    <name type="scientific">Pseudonocardia eucalypti</name>
    <dbReference type="NCBI Taxonomy" id="648755"/>
    <lineage>
        <taxon>Bacteria</taxon>
        <taxon>Bacillati</taxon>
        <taxon>Actinomycetota</taxon>
        <taxon>Actinomycetes</taxon>
        <taxon>Pseudonocardiales</taxon>
        <taxon>Pseudonocardiaceae</taxon>
        <taxon>Pseudonocardia</taxon>
    </lineage>
</organism>
<reference evidence="6" key="1">
    <citation type="journal article" date="2019" name="Int. J. Syst. Evol. Microbiol.">
        <title>The Global Catalogue of Microorganisms (GCM) 10K type strain sequencing project: providing services to taxonomists for standard genome sequencing and annotation.</title>
        <authorList>
            <consortium name="The Broad Institute Genomics Platform"/>
            <consortium name="The Broad Institute Genome Sequencing Center for Infectious Disease"/>
            <person name="Wu L."/>
            <person name="Ma J."/>
        </authorList>
    </citation>
    <scope>NUCLEOTIDE SEQUENCE [LARGE SCALE GENOMIC DNA]</scope>
    <source>
        <strain evidence="6">JCM 18303</strain>
    </source>
</reference>
<keyword evidence="4" id="KW-0143">Chaperone</keyword>
<protein>
    <submittedName>
        <fullName evidence="5">ESX secretion-associated protein EspG</fullName>
    </submittedName>
</protein>
<accession>A0ABP9PTH0</accession>
<evidence type="ECO:0000256" key="3">
    <source>
        <dbReference type="ARBA" id="ARBA00022490"/>
    </source>
</evidence>
<evidence type="ECO:0000313" key="5">
    <source>
        <dbReference type="EMBL" id="GAA5150417.1"/>
    </source>
</evidence>
<dbReference type="EMBL" id="BAABJP010000007">
    <property type="protein sequence ID" value="GAA5150417.1"/>
    <property type="molecule type" value="Genomic_DNA"/>
</dbReference>
<sequence>MTTAPPAPHRPRRGPVRRVLTAVEFDVLWEWLGLGATPVVLRLDSPGRTHTERRGIVATGWQGLRERGLADVSGPDPEIVRLMHLLAVPTCQVELRMRMGRELRAVAAARPGATVLAVRQDETVTLSAAPGPIGAIMEAMPPAPSGPGRAVSVPSADLDAAAAESEAGLGLAEALRYRGVPAEEAELVAAMMSGERRRGQISVLAADHWGVLHRLPKIVGMFETHRGRYLIQRDTAADGVDWTTLAPTTQPSLRHRLERLLTQAESRATRF</sequence>
<keyword evidence="3" id="KW-0963">Cytoplasm</keyword>
<comment type="subcellular location">
    <subcellularLocation>
        <location evidence="1">Cytoplasm</location>
    </subcellularLocation>
</comment>
<evidence type="ECO:0000256" key="2">
    <source>
        <dbReference type="ARBA" id="ARBA00006411"/>
    </source>
</evidence>
<gene>
    <name evidence="5" type="ORF">GCM10023321_15730</name>
</gene>
<comment type="caution">
    <text evidence="5">The sequence shown here is derived from an EMBL/GenBank/DDBJ whole genome shotgun (WGS) entry which is preliminary data.</text>
</comment>
<evidence type="ECO:0000256" key="1">
    <source>
        <dbReference type="ARBA" id="ARBA00004496"/>
    </source>
</evidence>
<keyword evidence="6" id="KW-1185">Reference proteome</keyword>
<dbReference type="Pfam" id="PF14011">
    <property type="entry name" value="ESX-1_EspG"/>
    <property type="match status" value="1"/>
</dbReference>
<evidence type="ECO:0000256" key="4">
    <source>
        <dbReference type="ARBA" id="ARBA00023186"/>
    </source>
</evidence>